<proteinExistence type="predicted"/>
<evidence type="ECO:0000313" key="4">
    <source>
        <dbReference type="Proteomes" id="UP000645462"/>
    </source>
</evidence>
<feature type="region of interest" description="Disordered" evidence="1">
    <location>
        <begin position="52"/>
        <end position="209"/>
    </location>
</feature>
<evidence type="ECO:0000256" key="1">
    <source>
        <dbReference type="SAM" id="MobiDB-lite"/>
    </source>
</evidence>
<organism evidence="3 4">
    <name type="scientific">Marivita lacus</name>
    <dbReference type="NCBI Taxonomy" id="1323742"/>
    <lineage>
        <taxon>Bacteria</taxon>
        <taxon>Pseudomonadati</taxon>
        <taxon>Pseudomonadota</taxon>
        <taxon>Alphaproteobacteria</taxon>
        <taxon>Rhodobacterales</taxon>
        <taxon>Roseobacteraceae</taxon>
        <taxon>Marivita</taxon>
    </lineage>
</organism>
<accession>A0ABQ1KHU7</accession>
<keyword evidence="2" id="KW-0472">Membrane</keyword>
<evidence type="ECO:0008006" key="5">
    <source>
        <dbReference type="Google" id="ProtNLM"/>
    </source>
</evidence>
<feature type="compositionally biased region" description="Low complexity" evidence="1">
    <location>
        <begin position="67"/>
        <end position="111"/>
    </location>
</feature>
<evidence type="ECO:0000313" key="3">
    <source>
        <dbReference type="EMBL" id="GGB96284.1"/>
    </source>
</evidence>
<keyword evidence="2" id="KW-0812">Transmembrane</keyword>
<keyword evidence="4" id="KW-1185">Reference proteome</keyword>
<keyword evidence="2" id="KW-1133">Transmembrane helix</keyword>
<comment type="caution">
    <text evidence="3">The sequence shown here is derived from an EMBL/GenBank/DDBJ whole genome shotgun (WGS) entry which is preliminary data.</text>
</comment>
<dbReference type="Gene3D" id="1.10.150.20">
    <property type="entry name" value="5' to 3' exonuclease, C-terminal subdomain"/>
    <property type="match status" value="1"/>
</dbReference>
<dbReference type="Proteomes" id="UP000645462">
    <property type="component" value="Unassembled WGS sequence"/>
</dbReference>
<feature type="compositionally biased region" description="Low complexity" evidence="1">
    <location>
        <begin position="121"/>
        <end position="132"/>
    </location>
</feature>
<dbReference type="EMBL" id="BMFC01000002">
    <property type="protein sequence ID" value="GGB96284.1"/>
    <property type="molecule type" value="Genomic_DNA"/>
</dbReference>
<feature type="compositionally biased region" description="Polar residues" evidence="1">
    <location>
        <begin position="56"/>
        <end position="66"/>
    </location>
</feature>
<name>A0ABQ1KHU7_9RHOB</name>
<reference evidence="4" key="1">
    <citation type="journal article" date="2019" name="Int. J. Syst. Evol. Microbiol.">
        <title>The Global Catalogue of Microorganisms (GCM) 10K type strain sequencing project: providing services to taxonomists for standard genome sequencing and annotation.</title>
        <authorList>
            <consortium name="The Broad Institute Genomics Platform"/>
            <consortium name="The Broad Institute Genome Sequencing Center for Infectious Disease"/>
            <person name="Wu L."/>
            <person name="Ma J."/>
        </authorList>
    </citation>
    <scope>NUCLEOTIDE SEQUENCE [LARGE SCALE GENOMIC DNA]</scope>
    <source>
        <strain evidence="4">CGMCC 1.12478</strain>
    </source>
</reference>
<sequence length="286" mass="29496">MAAGAGLLVFVLLLVIGDWGLLGAIFVAGVAFLVLGLAFSWLFCREMPEARGPGNIDTSGARSTSVPAPKASAPKAEAPNAAPVSAATAPNATATTTRSTPAEDAAATTTPGSDSLPDVQTATATADAEAGAQVKPSARLAGQEELAARKGEWKYEGGDDPKPGKATVPGPSAVEATPDYDGDGKAEDTEEGSKPATLTAAREGGPDNLKEIKGVGPKLEQLLHSMGFYHFDQIANWSADEVAWVNANLVGFKGRVSRDNWVEQAKILASGGETEFSKRVDEGDVY</sequence>
<feature type="transmembrane region" description="Helical" evidence="2">
    <location>
        <begin position="27"/>
        <end position="44"/>
    </location>
</feature>
<gene>
    <name evidence="3" type="ORF">GCM10011363_11200</name>
</gene>
<feature type="compositionally biased region" description="Basic and acidic residues" evidence="1">
    <location>
        <begin position="182"/>
        <end position="193"/>
    </location>
</feature>
<evidence type="ECO:0000256" key="2">
    <source>
        <dbReference type="SAM" id="Phobius"/>
    </source>
</evidence>
<feature type="compositionally biased region" description="Basic and acidic residues" evidence="1">
    <location>
        <begin position="146"/>
        <end position="163"/>
    </location>
</feature>
<protein>
    <recommendedName>
        <fullName evidence="5">Endonuclease</fullName>
    </recommendedName>
</protein>